<sequence>MNQGAKIVTESIIGSDFRTVFVAGKAYTVYPPTIHKLAGAISHLSGVQEADNLKEVLLSLGESEAYSKALSWLIAGDENLSEELAKGTYEENVNALDEALSMIDSKVFLKAVSLARNVSLLAAKPRS</sequence>
<name>A0A3E4N345_9BACT</name>
<keyword evidence="3" id="KW-1185">Reference proteome</keyword>
<organism evidence="1 3">
    <name type="scientific">Phocaeicola plebeius</name>
    <dbReference type="NCBI Taxonomy" id="310297"/>
    <lineage>
        <taxon>Bacteria</taxon>
        <taxon>Pseudomonadati</taxon>
        <taxon>Bacteroidota</taxon>
        <taxon>Bacteroidia</taxon>
        <taxon>Bacteroidales</taxon>
        <taxon>Bacteroidaceae</taxon>
        <taxon>Phocaeicola</taxon>
    </lineage>
</organism>
<accession>A0A3E4N345</accession>
<dbReference type="EMBL" id="QSQT01000010">
    <property type="protein sequence ID" value="RGK56413.1"/>
    <property type="molecule type" value="Genomic_DNA"/>
</dbReference>
<evidence type="ECO:0000313" key="1">
    <source>
        <dbReference type="EMBL" id="RGK56413.1"/>
    </source>
</evidence>
<reference evidence="3 4" key="1">
    <citation type="submission" date="2018-08" db="EMBL/GenBank/DDBJ databases">
        <title>A genome reference for cultivated species of the human gut microbiota.</title>
        <authorList>
            <person name="Zou Y."/>
            <person name="Xue W."/>
            <person name="Luo G."/>
        </authorList>
    </citation>
    <scope>NUCLEOTIDE SEQUENCE [LARGE SCALE GENOMIC DNA]</scope>
    <source>
        <strain evidence="2 4">AF24-16AC</strain>
        <strain evidence="1 3">TF10-3AC</strain>
    </source>
</reference>
<comment type="caution">
    <text evidence="1">The sequence shown here is derived from an EMBL/GenBank/DDBJ whole genome shotgun (WGS) entry which is preliminary data.</text>
</comment>
<evidence type="ECO:0000313" key="4">
    <source>
        <dbReference type="Proteomes" id="UP000285750"/>
    </source>
</evidence>
<protein>
    <submittedName>
        <fullName evidence="1">Uncharacterized protein</fullName>
    </submittedName>
</protein>
<proteinExistence type="predicted"/>
<dbReference type="EMBL" id="QRUY01000001">
    <property type="protein sequence ID" value="RGS10602.1"/>
    <property type="molecule type" value="Genomic_DNA"/>
</dbReference>
<gene>
    <name evidence="2" type="ORF">DWY14_00215</name>
    <name evidence="1" type="ORF">DXD04_06400</name>
</gene>
<evidence type="ECO:0000313" key="2">
    <source>
        <dbReference type="EMBL" id="RGS10602.1"/>
    </source>
</evidence>
<dbReference type="Proteomes" id="UP000285750">
    <property type="component" value="Unassembled WGS sequence"/>
</dbReference>
<evidence type="ECO:0000313" key="3">
    <source>
        <dbReference type="Proteomes" id="UP000260862"/>
    </source>
</evidence>
<dbReference type="RefSeq" id="WP_117671870.1">
    <property type="nucleotide sequence ID" value="NZ_CABOGR010000010.1"/>
</dbReference>
<dbReference type="AlphaFoldDB" id="A0A3E4N345"/>
<dbReference type="Proteomes" id="UP000260862">
    <property type="component" value="Unassembled WGS sequence"/>
</dbReference>